<dbReference type="InterPro" id="IPR027417">
    <property type="entry name" value="P-loop_NTPase"/>
</dbReference>
<dbReference type="GO" id="GO:0016887">
    <property type="term" value="F:ATP hydrolysis activity"/>
    <property type="evidence" value="ECO:0007669"/>
    <property type="project" value="InterPro"/>
</dbReference>
<dbReference type="CDD" id="cd07346">
    <property type="entry name" value="ABC_6TM_exporters"/>
    <property type="match status" value="1"/>
</dbReference>
<evidence type="ECO:0000259" key="9">
    <source>
        <dbReference type="PROSITE" id="PS50929"/>
    </source>
</evidence>
<evidence type="ECO:0000259" key="8">
    <source>
        <dbReference type="PROSITE" id="PS50893"/>
    </source>
</evidence>
<dbReference type="PANTHER" id="PTHR24221">
    <property type="entry name" value="ATP-BINDING CASSETTE SUB-FAMILY B"/>
    <property type="match status" value="1"/>
</dbReference>
<evidence type="ECO:0000256" key="4">
    <source>
        <dbReference type="ARBA" id="ARBA00022840"/>
    </source>
</evidence>
<evidence type="ECO:0000256" key="6">
    <source>
        <dbReference type="ARBA" id="ARBA00023136"/>
    </source>
</evidence>
<comment type="caution">
    <text evidence="10">The sequence shown here is derived from an EMBL/GenBank/DDBJ whole genome shotgun (WGS) entry which is preliminary data.</text>
</comment>
<dbReference type="AlphaFoldDB" id="A0A0G0NIP1"/>
<dbReference type="InterPro" id="IPR039421">
    <property type="entry name" value="Type_1_exporter"/>
</dbReference>
<evidence type="ECO:0000256" key="5">
    <source>
        <dbReference type="ARBA" id="ARBA00022989"/>
    </source>
</evidence>
<dbReference type="Gene3D" id="1.20.1560.10">
    <property type="entry name" value="ABC transporter type 1, transmembrane domain"/>
    <property type="match status" value="1"/>
</dbReference>
<name>A0A0G0NIP1_9BACT</name>
<dbReference type="InterPro" id="IPR036640">
    <property type="entry name" value="ABC1_TM_sf"/>
</dbReference>
<dbReference type="SMART" id="SM00382">
    <property type="entry name" value="AAA"/>
    <property type="match status" value="1"/>
</dbReference>
<feature type="transmembrane region" description="Helical" evidence="7">
    <location>
        <begin position="74"/>
        <end position="93"/>
    </location>
</feature>
<comment type="subcellular location">
    <subcellularLocation>
        <location evidence="1">Cell membrane</location>
        <topology evidence="1">Multi-pass membrane protein</topology>
    </subcellularLocation>
</comment>
<accession>A0A0G0NIP1</accession>
<feature type="transmembrane region" description="Helical" evidence="7">
    <location>
        <begin position="284"/>
        <end position="301"/>
    </location>
</feature>
<keyword evidence="2 7" id="KW-0812">Transmembrane</keyword>
<dbReference type="Pfam" id="PF00005">
    <property type="entry name" value="ABC_tran"/>
    <property type="match status" value="1"/>
</dbReference>
<dbReference type="InterPro" id="IPR003439">
    <property type="entry name" value="ABC_transporter-like_ATP-bd"/>
</dbReference>
<keyword evidence="3" id="KW-0547">Nucleotide-binding</keyword>
<dbReference type="GO" id="GO:0005524">
    <property type="term" value="F:ATP binding"/>
    <property type="evidence" value="ECO:0007669"/>
    <property type="project" value="UniProtKB-KW"/>
</dbReference>
<dbReference type="InterPro" id="IPR011527">
    <property type="entry name" value="ABC1_TM_dom"/>
</dbReference>
<sequence length="594" mass="68178">MGAIKINEPNIKGFSWIDFSKAIWYLMGEKRNRYAFLNFIVLIILFYSIIPPLILGKIVDFFTTYKLGQRVEYFYYLALFLGLSYSIISYIRLTTKKVMGDLRSEIVYSIKVKGFEKLLSFSTKWHDSQNTGEKVQRMLSGVNAIGSLAYMFNNQILTLFTSIVGTLGVFIFINPVYIIFFIIYIVSFFAALKYFSNRLDEENRKYYIALEKTGGSYVEGLSNILTIKTLGVSKSFTSYVADTESLTKKYDISKRKIGNNLWKTFQILNGLYTSLFMLLVGRDVFTGIITPGTIVIFFGYFQNLRNSSGDFLDIYNDLLSDKSAIARMINIFWEKEREYFGNKLFPSSWNKIQLNNAGFSYKRGVDVNEFGISKVNLNIGKYQKIGIVGKTGSGKSTLSKLLAGLYKFDTGTYFIDDLDFYDIKYNQITNNIFLVLQESEMFNLSLKDNITLMRRINKERFTKAIELSQLTELINKLPNGIETLIGERGYRLSGGERQRIGIAWAIYRNPKFFIFDEATSSLDSKTEGLIIEGLINELKDKTLISIAHRVTTLKDFDKIYVFKEGKIVESGSYEELSKNIDSHFHELYSTQTAS</sequence>
<feature type="transmembrane region" description="Helical" evidence="7">
    <location>
        <begin position="261"/>
        <end position="278"/>
    </location>
</feature>
<keyword evidence="5 7" id="KW-1133">Transmembrane helix</keyword>
<feature type="domain" description="ABC transmembrane type-1" evidence="9">
    <location>
        <begin position="48"/>
        <end position="320"/>
    </location>
</feature>
<dbReference type="Gene3D" id="3.40.50.300">
    <property type="entry name" value="P-loop containing nucleotide triphosphate hydrolases"/>
    <property type="match status" value="1"/>
</dbReference>
<evidence type="ECO:0000256" key="7">
    <source>
        <dbReference type="SAM" id="Phobius"/>
    </source>
</evidence>
<gene>
    <name evidence="10" type="ORF">UT08_C0004G0071</name>
</gene>
<dbReference type="PANTHER" id="PTHR24221:SF654">
    <property type="entry name" value="ATP-BINDING CASSETTE SUB-FAMILY B MEMBER 6"/>
    <property type="match status" value="1"/>
</dbReference>
<dbReference type="GO" id="GO:0140359">
    <property type="term" value="F:ABC-type transporter activity"/>
    <property type="evidence" value="ECO:0007669"/>
    <property type="project" value="InterPro"/>
</dbReference>
<evidence type="ECO:0008006" key="12">
    <source>
        <dbReference type="Google" id="ProtNLM"/>
    </source>
</evidence>
<dbReference type="Proteomes" id="UP000034081">
    <property type="component" value="Unassembled WGS sequence"/>
</dbReference>
<keyword evidence="4" id="KW-0067">ATP-binding</keyword>
<dbReference type="EMBL" id="LBVL01000004">
    <property type="protein sequence ID" value="KKQ85759.1"/>
    <property type="molecule type" value="Genomic_DNA"/>
</dbReference>
<evidence type="ECO:0000256" key="2">
    <source>
        <dbReference type="ARBA" id="ARBA00022692"/>
    </source>
</evidence>
<keyword evidence="6 7" id="KW-0472">Membrane</keyword>
<protein>
    <recommendedName>
        <fullName evidence="12">ABC transporter related protein</fullName>
    </recommendedName>
</protein>
<reference evidence="10 11" key="1">
    <citation type="journal article" date="2015" name="Nature">
        <title>rRNA introns, odd ribosomes, and small enigmatic genomes across a large radiation of phyla.</title>
        <authorList>
            <person name="Brown C.T."/>
            <person name="Hug L.A."/>
            <person name="Thomas B.C."/>
            <person name="Sharon I."/>
            <person name="Castelle C.J."/>
            <person name="Singh A."/>
            <person name="Wilkins M.J."/>
            <person name="Williams K.H."/>
            <person name="Banfield J.F."/>
        </authorList>
    </citation>
    <scope>NUCLEOTIDE SEQUENCE [LARGE SCALE GENOMIC DNA]</scope>
</reference>
<feature type="domain" description="ABC transporter" evidence="8">
    <location>
        <begin position="352"/>
        <end position="589"/>
    </location>
</feature>
<evidence type="ECO:0000256" key="1">
    <source>
        <dbReference type="ARBA" id="ARBA00004651"/>
    </source>
</evidence>
<dbReference type="SUPFAM" id="SSF52540">
    <property type="entry name" value="P-loop containing nucleoside triphosphate hydrolases"/>
    <property type="match status" value="1"/>
</dbReference>
<proteinExistence type="predicted"/>
<dbReference type="SUPFAM" id="SSF90123">
    <property type="entry name" value="ABC transporter transmembrane region"/>
    <property type="match status" value="1"/>
</dbReference>
<dbReference type="Pfam" id="PF00664">
    <property type="entry name" value="ABC_membrane"/>
    <property type="match status" value="1"/>
</dbReference>
<dbReference type="PROSITE" id="PS50893">
    <property type="entry name" value="ABC_TRANSPORTER_2"/>
    <property type="match status" value="1"/>
</dbReference>
<organism evidence="10 11">
    <name type="scientific">Candidatus Woesebacteria bacterium GW2011_GWB1_38_8</name>
    <dbReference type="NCBI Taxonomy" id="1618570"/>
    <lineage>
        <taxon>Bacteria</taxon>
        <taxon>Candidatus Woeseibacteriota</taxon>
    </lineage>
</organism>
<feature type="transmembrane region" description="Helical" evidence="7">
    <location>
        <begin position="148"/>
        <end position="171"/>
    </location>
</feature>
<dbReference type="STRING" id="1618570.UT08_C0004G0071"/>
<feature type="transmembrane region" description="Helical" evidence="7">
    <location>
        <begin position="177"/>
        <end position="195"/>
    </location>
</feature>
<feature type="transmembrane region" description="Helical" evidence="7">
    <location>
        <begin position="34"/>
        <end position="54"/>
    </location>
</feature>
<evidence type="ECO:0000313" key="11">
    <source>
        <dbReference type="Proteomes" id="UP000034081"/>
    </source>
</evidence>
<evidence type="ECO:0000256" key="3">
    <source>
        <dbReference type="ARBA" id="ARBA00022741"/>
    </source>
</evidence>
<dbReference type="PROSITE" id="PS50929">
    <property type="entry name" value="ABC_TM1F"/>
    <property type="match status" value="1"/>
</dbReference>
<dbReference type="GO" id="GO:0034040">
    <property type="term" value="F:ATPase-coupled lipid transmembrane transporter activity"/>
    <property type="evidence" value="ECO:0007669"/>
    <property type="project" value="TreeGrafter"/>
</dbReference>
<evidence type="ECO:0000313" key="10">
    <source>
        <dbReference type="EMBL" id="KKQ85759.1"/>
    </source>
</evidence>
<dbReference type="InterPro" id="IPR003593">
    <property type="entry name" value="AAA+_ATPase"/>
</dbReference>
<dbReference type="GO" id="GO:0005886">
    <property type="term" value="C:plasma membrane"/>
    <property type="evidence" value="ECO:0007669"/>
    <property type="project" value="UniProtKB-SubCell"/>
</dbReference>